<dbReference type="PANTHER" id="PTHR42760">
    <property type="entry name" value="SHORT-CHAIN DEHYDROGENASES/REDUCTASES FAMILY MEMBER"/>
    <property type="match status" value="1"/>
</dbReference>
<evidence type="ECO:0000313" key="3">
    <source>
        <dbReference type="Proteomes" id="UP000756132"/>
    </source>
</evidence>
<dbReference type="Proteomes" id="UP000756132">
    <property type="component" value="Chromosome 2"/>
</dbReference>
<reference evidence="2" key="2">
    <citation type="journal article" date="2022" name="Microb. Genom.">
        <title>A chromosome-scale genome assembly of the tomato pathogen Cladosporium fulvum reveals a compartmentalized genome architecture and the presence of a dispensable chromosome.</title>
        <authorList>
            <person name="Zaccaron A.Z."/>
            <person name="Chen L.H."/>
            <person name="Samaras A."/>
            <person name="Stergiopoulos I."/>
        </authorList>
    </citation>
    <scope>NUCLEOTIDE SEQUENCE</scope>
    <source>
        <strain evidence="2">Race5_Kim</strain>
    </source>
</reference>
<dbReference type="AlphaFoldDB" id="A0A9Q8P5F2"/>
<reference evidence="2" key="1">
    <citation type="submission" date="2021-12" db="EMBL/GenBank/DDBJ databases">
        <authorList>
            <person name="Zaccaron A."/>
            <person name="Stergiopoulos I."/>
        </authorList>
    </citation>
    <scope>NUCLEOTIDE SEQUENCE</scope>
    <source>
        <strain evidence="2">Race5_Kim</strain>
    </source>
</reference>
<keyword evidence="3" id="KW-1185">Reference proteome</keyword>
<dbReference type="Pfam" id="PF00106">
    <property type="entry name" value="adh_short"/>
    <property type="match status" value="1"/>
</dbReference>
<dbReference type="InterPro" id="IPR002347">
    <property type="entry name" value="SDR_fam"/>
</dbReference>
<evidence type="ECO:0000256" key="1">
    <source>
        <dbReference type="ARBA" id="ARBA00006484"/>
    </source>
</evidence>
<organism evidence="2 3">
    <name type="scientific">Passalora fulva</name>
    <name type="common">Tomato leaf mold</name>
    <name type="synonym">Cladosporium fulvum</name>
    <dbReference type="NCBI Taxonomy" id="5499"/>
    <lineage>
        <taxon>Eukaryota</taxon>
        <taxon>Fungi</taxon>
        <taxon>Dikarya</taxon>
        <taxon>Ascomycota</taxon>
        <taxon>Pezizomycotina</taxon>
        <taxon>Dothideomycetes</taxon>
        <taxon>Dothideomycetidae</taxon>
        <taxon>Mycosphaerellales</taxon>
        <taxon>Mycosphaerellaceae</taxon>
        <taxon>Fulvia</taxon>
    </lineage>
</organism>
<gene>
    <name evidence="2" type="ORF">CLAFUR5_03439</name>
</gene>
<sequence>MARLYPSFTPTYHNDQYPAIDPPQPHLDCSSKIAIAIAFAQAHAKGIALLGRTRSTLNETAAKVREISSTTDVFLIVAHYNAAPGILVNNAGGFSGIGSLIDVNFDEFWQSFELNTKGPLLVSQCFMRACRDHQGIDSRKTLINVTSGAAHIPYFPTGASYACSKLASAKITEYIHYEYPEWNVFNLQPAVVATDLARQAGRKAPDSPRLPAGMAVNWRSGRRRLWRKRLLLLGLRGFAEEENDEELIRRAKSVHRNADKPAE</sequence>
<protein>
    <submittedName>
        <fullName evidence="2">Short chain dehydrogenase citE</fullName>
    </submittedName>
</protein>
<dbReference type="RefSeq" id="XP_047758240.1">
    <property type="nucleotide sequence ID" value="XM_047902587.1"/>
</dbReference>
<dbReference type="SUPFAM" id="SSF51735">
    <property type="entry name" value="NAD(P)-binding Rossmann-fold domains"/>
    <property type="match status" value="1"/>
</dbReference>
<name>A0A9Q8P5F2_PASFU</name>
<dbReference type="Gene3D" id="3.40.50.720">
    <property type="entry name" value="NAD(P)-binding Rossmann-like Domain"/>
    <property type="match status" value="1"/>
</dbReference>
<dbReference type="GeneID" id="71983317"/>
<dbReference type="CDD" id="cd05233">
    <property type="entry name" value="SDR_c"/>
    <property type="match status" value="1"/>
</dbReference>
<dbReference type="GO" id="GO:0006633">
    <property type="term" value="P:fatty acid biosynthetic process"/>
    <property type="evidence" value="ECO:0007669"/>
    <property type="project" value="TreeGrafter"/>
</dbReference>
<proteinExistence type="inferred from homology"/>
<dbReference type="GO" id="GO:0048038">
    <property type="term" value="F:quinone binding"/>
    <property type="evidence" value="ECO:0007669"/>
    <property type="project" value="TreeGrafter"/>
</dbReference>
<dbReference type="PANTHER" id="PTHR42760:SF122">
    <property type="entry name" value="NAD(P)-BINDING PROTEIN"/>
    <property type="match status" value="1"/>
</dbReference>
<dbReference type="KEGG" id="ffu:CLAFUR5_03439"/>
<comment type="similarity">
    <text evidence="1">Belongs to the short-chain dehydrogenases/reductases (SDR) family.</text>
</comment>
<dbReference type="EMBL" id="CP090164">
    <property type="protein sequence ID" value="UJO13874.1"/>
    <property type="molecule type" value="Genomic_DNA"/>
</dbReference>
<accession>A0A9Q8P5F2</accession>
<dbReference type="InterPro" id="IPR036291">
    <property type="entry name" value="NAD(P)-bd_dom_sf"/>
</dbReference>
<dbReference type="OrthoDB" id="1933717at2759"/>
<evidence type="ECO:0000313" key="2">
    <source>
        <dbReference type="EMBL" id="UJO13874.1"/>
    </source>
</evidence>
<dbReference type="GO" id="GO:0016616">
    <property type="term" value="F:oxidoreductase activity, acting on the CH-OH group of donors, NAD or NADP as acceptor"/>
    <property type="evidence" value="ECO:0007669"/>
    <property type="project" value="TreeGrafter"/>
</dbReference>